<dbReference type="Proteomes" id="UP000007813">
    <property type="component" value="Unassembled WGS sequence"/>
</dbReference>
<feature type="region of interest" description="Disordered" evidence="1">
    <location>
        <begin position="111"/>
        <end position="135"/>
    </location>
</feature>
<sequence length="186" mass="18359">MSPSRTRRTSTVVSVDFSADVSVDGVDVVSVGVGVLVDELEPELDGTDPPDDGAGAGAGAGADAGVVCVGAGVCVVVGVAVTVCVGVDDELVGVGDAVCVGVEVGDGDASRGCSRGASLTGPAVVPESGTGVGSSRLPDCEDSDFGESTPAHPALRTTATRATTTKTWRVSLRTRVHPGSPAIRVR</sequence>
<protein>
    <submittedName>
        <fullName evidence="2">Uncharacterized protein</fullName>
    </submittedName>
</protein>
<name>J2ZW60_9EURY</name>
<reference evidence="2 3" key="1">
    <citation type="journal article" date="2012" name="J. Bacteriol.">
        <title>Draft Genome Sequence of the Extremely Halophilic Archaeon Halogranum salarium B-1T.</title>
        <authorList>
            <person name="Kim K.K."/>
            <person name="Lee K.C."/>
            <person name="Lee J.S."/>
        </authorList>
    </citation>
    <scope>NUCLEOTIDE SEQUENCE [LARGE SCALE GENOMIC DNA]</scope>
    <source>
        <strain evidence="2 3">B-1</strain>
    </source>
</reference>
<organism evidence="2 3">
    <name type="scientific">Halogranum salarium B-1</name>
    <dbReference type="NCBI Taxonomy" id="1210908"/>
    <lineage>
        <taxon>Archaea</taxon>
        <taxon>Methanobacteriati</taxon>
        <taxon>Methanobacteriota</taxon>
        <taxon>Stenosarchaea group</taxon>
        <taxon>Halobacteria</taxon>
        <taxon>Halobacteriales</taxon>
        <taxon>Haloferacaceae</taxon>
    </lineage>
</organism>
<gene>
    <name evidence="2" type="ORF">HSB1_46390</name>
</gene>
<evidence type="ECO:0000256" key="1">
    <source>
        <dbReference type="SAM" id="MobiDB-lite"/>
    </source>
</evidence>
<proteinExistence type="predicted"/>
<evidence type="ECO:0000313" key="2">
    <source>
        <dbReference type="EMBL" id="EJN57253.1"/>
    </source>
</evidence>
<dbReference type="EMBL" id="ALJD01000016">
    <property type="protein sequence ID" value="EJN57253.1"/>
    <property type="molecule type" value="Genomic_DNA"/>
</dbReference>
<dbReference type="AlphaFoldDB" id="J2ZW60"/>
<accession>J2ZW60</accession>
<comment type="caution">
    <text evidence="2">The sequence shown here is derived from an EMBL/GenBank/DDBJ whole genome shotgun (WGS) entry which is preliminary data.</text>
</comment>
<evidence type="ECO:0000313" key="3">
    <source>
        <dbReference type="Proteomes" id="UP000007813"/>
    </source>
</evidence>